<comment type="caution">
    <text evidence="3">The sequence shown here is derived from an EMBL/GenBank/DDBJ whole genome shotgun (WGS) entry which is preliminary data.</text>
</comment>
<evidence type="ECO:0000313" key="3">
    <source>
        <dbReference type="EMBL" id="MBR0653641.1"/>
    </source>
</evidence>
<gene>
    <name evidence="3" type="ORF">GXW79_00965</name>
</gene>
<dbReference type="GO" id="GO:0016787">
    <property type="term" value="F:hydrolase activity"/>
    <property type="evidence" value="ECO:0007669"/>
    <property type="project" value="UniProtKB-KW"/>
</dbReference>
<dbReference type="InterPro" id="IPR029058">
    <property type="entry name" value="AB_hydrolase_fold"/>
</dbReference>
<keyword evidence="4" id="KW-1185">Reference proteome</keyword>
<dbReference type="Proteomes" id="UP001196068">
    <property type="component" value="Unassembled WGS sequence"/>
</dbReference>
<dbReference type="AlphaFoldDB" id="A0AAF1JU56"/>
<dbReference type="PANTHER" id="PTHR43798">
    <property type="entry name" value="MONOACYLGLYCEROL LIPASE"/>
    <property type="match status" value="1"/>
</dbReference>
<organism evidence="3 4">
    <name type="scientific">Plastoroseomonas arctica</name>
    <dbReference type="NCBI Taxonomy" id="1509237"/>
    <lineage>
        <taxon>Bacteria</taxon>
        <taxon>Pseudomonadati</taxon>
        <taxon>Pseudomonadota</taxon>
        <taxon>Alphaproteobacteria</taxon>
        <taxon>Acetobacterales</taxon>
        <taxon>Acetobacteraceae</taxon>
        <taxon>Plastoroseomonas</taxon>
    </lineage>
</organism>
<dbReference type="PANTHER" id="PTHR43798:SF31">
    <property type="entry name" value="AB HYDROLASE SUPERFAMILY PROTEIN YCLE"/>
    <property type="match status" value="1"/>
</dbReference>
<proteinExistence type="predicted"/>
<dbReference type="GO" id="GO:0016020">
    <property type="term" value="C:membrane"/>
    <property type="evidence" value="ECO:0007669"/>
    <property type="project" value="TreeGrafter"/>
</dbReference>
<dbReference type="InterPro" id="IPR000073">
    <property type="entry name" value="AB_hydrolase_1"/>
</dbReference>
<keyword evidence="1 3" id="KW-0378">Hydrolase</keyword>
<reference evidence="3" key="1">
    <citation type="submission" date="2020-01" db="EMBL/GenBank/DDBJ databases">
        <authorList>
            <person name="Rat A."/>
        </authorList>
    </citation>
    <scope>NUCLEOTIDE SEQUENCE</scope>
    <source>
        <strain evidence="3">LMG 28251</strain>
    </source>
</reference>
<dbReference type="EMBL" id="JAAEDH010000001">
    <property type="protein sequence ID" value="MBR0653641.1"/>
    <property type="molecule type" value="Genomic_DNA"/>
</dbReference>
<protein>
    <submittedName>
        <fullName evidence="3">Alpha/beta hydrolase</fullName>
    </submittedName>
</protein>
<accession>A0AAF1JU56</accession>
<name>A0AAF1JU56_9PROT</name>
<dbReference type="RefSeq" id="WP_211872335.1">
    <property type="nucleotide sequence ID" value="NZ_JAAEDH010000001.1"/>
</dbReference>
<evidence type="ECO:0000313" key="4">
    <source>
        <dbReference type="Proteomes" id="UP001196068"/>
    </source>
</evidence>
<dbReference type="Pfam" id="PF12697">
    <property type="entry name" value="Abhydrolase_6"/>
    <property type="match status" value="1"/>
</dbReference>
<dbReference type="Gene3D" id="3.40.50.1820">
    <property type="entry name" value="alpha/beta hydrolase"/>
    <property type="match status" value="1"/>
</dbReference>
<feature type="domain" description="AB hydrolase-1" evidence="2">
    <location>
        <begin position="22"/>
        <end position="264"/>
    </location>
</feature>
<evidence type="ECO:0000259" key="2">
    <source>
        <dbReference type="Pfam" id="PF12697"/>
    </source>
</evidence>
<sequence length="292" mass="31822">MPHAPSNGANLYYEETGTGHPIVFVHEYGADHREWETQVRFFSREYRCITFAARGYPPSDVPEDGALYGQDHSVADIKAVMDHLNIAEAHVVGLSMGAFATLLFGIRHPDRATALVVAGVGSGSVTDPAALAAFRAENVGKADRLRELGWQDLAIEAGTTPTRIQLRHKDPRGWDEFIAHLRSHSAIGSALTTQHYQGARDPVYAWEAQLRTMAVPTLLAVGDEDTPCVEPSIFIKRMLPNAGLWMHPRTGHAINLEEPAAFNSAVQSFFSTVERGRWSLAASGGGGEADRP</sequence>
<evidence type="ECO:0000256" key="1">
    <source>
        <dbReference type="ARBA" id="ARBA00022801"/>
    </source>
</evidence>
<reference evidence="3" key="2">
    <citation type="journal article" date="2021" name="Syst. Appl. Microbiol.">
        <title>Roseomonas hellenica sp. nov., isolated from roots of wild-growing Alkanna tinctoria.</title>
        <authorList>
            <person name="Rat A."/>
            <person name="Naranjo H.D."/>
            <person name="Lebbe L."/>
            <person name="Cnockaert M."/>
            <person name="Krigas N."/>
            <person name="Grigoriadou K."/>
            <person name="Maloupa E."/>
            <person name="Willems A."/>
        </authorList>
    </citation>
    <scope>NUCLEOTIDE SEQUENCE</scope>
    <source>
        <strain evidence="3">LMG 28251</strain>
    </source>
</reference>
<dbReference type="SUPFAM" id="SSF53474">
    <property type="entry name" value="alpha/beta-Hydrolases"/>
    <property type="match status" value="1"/>
</dbReference>
<dbReference type="InterPro" id="IPR050266">
    <property type="entry name" value="AB_hydrolase_sf"/>
</dbReference>